<feature type="region of interest" description="Disordered" evidence="1">
    <location>
        <begin position="250"/>
        <end position="299"/>
    </location>
</feature>
<proteinExistence type="predicted"/>
<protein>
    <recommendedName>
        <fullName evidence="4">Reverse transcriptase</fullName>
    </recommendedName>
</protein>
<organism evidence="2 3">
    <name type="scientific">Metarhizium guizhouense (strain ARSEF 977)</name>
    <dbReference type="NCBI Taxonomy" id="1276136"/>
    <lineage>
        <taxon>Eukaryota</taxon>
        <taxon>Fungi</taxon>
        <taxon>Dikarya</taxon>
        <taxon>Ascomycota</taxon>
        <taxon>Pezizomycotina</taxon>
        <taxon>Sordariomycetes</taxon>
        <taxon>Hypocreomycetidae</taxon>
        <taxon>Hypocreales</taxon>
        <taxon>Clavicipitaceae</taxon>
        <taxon>Metarhizium</taxon>
    </lineage>
</organism>
<name>A0A0B4G649_METGA</name>
<accession>A0A0B4G649</accession>
<dbReference type="AlphaFoldDB" id="A0A0B4G649"/>
<evidence type="ECO:0000313" key="2">
    <source>
        <dbReference type="EMBL" id="KID82095.1"/>
    </source>
</evidence>
<dbReference type="Proteomes" id="UP000031192">
    <property type="component" value="Unassembled WGS sequence"/>
</dbReference>
<evidence type="ECO:0008006" key="4">
    <source>
        <dbReference type="Google" id="ProtNLM"/>
    </source>
</evidence>
<evidence type="ECO:0000256" key="1">
    <source>
        <dbReference type="SAM" id="MobiDB-lite"/>
    </source>
</evidence>
<comment type="caution">
    <text evidence="2">The sequence shown here is derived from an EMBL/GenBank/DDBJ whole genome shotgun (WGS) entry which is preliminary data.</text>
</comment>
<dbReference type="HOGENOM" id="CLU_000680_26_0_1"/>
<sequence length="500" mass="57332">MRWLGIWLDRKLTFKTHTEKWTAKAQAAAYHFKGPASITHVPLPSAVQRAVSACVELVLLYGAEAWYPGTSCPQWSQPSVEASPRTKHLIRRMDKTIRQSMRAILTALNRESRIPPVTLLLEASRFRFSARLKALDHAHPLSRRTVSPGAPQIIKAVKRKYQVPPAVFPIRLRMTDKLLPLCPRPVPPVRTTVRRRDLNASDSIKEQVRSRFPPMAEVGATDDSDCVLRWFIVPGRQCWIRLYHPPGPPAGARWLRPTGSGRGLRRRGERSPKRSQGYRRPPSGNGKGDRRVPRQLGSCDRPTRHAIRLLASSLPGVPGHGSATQRFAGFPATRISRGMNRLTYWPRQDVLNQRLRMLFHHWRTCEGARKQPREAFDASWTTAAPERYKSLKLKASKPCPPELATPRPALHPRMAARTHHRDFANYHRRFKHANVRLTCSCGRPKEPKHLFYCRKILPHHRLRLEPSPTVSVNRALGKEFKKFVKMADDCDFFEKIYTRY</sequence>
<gene>
    <name evidence="2" type="ORF">MGU_10575</name>
</gene>
<dbReference type="EMBL" id="AZNH01000103">
    <property type="protein sequence ID" value="KID82095.1"/>
    <property type="molecule type" value="Genomic_DNA"/>
</dbReference>
<evidence type="ECO:0000313" key="3">
    <source>
        <dbReference type="Proteomes" id="UP000031192"/>
    </source>
</evidence>
<dbReference type="PANTHER" id="PTHR33481:SF1">
    <property type="entry name" value="ENDONUCLEASE_EXONUCLEASE_PHOSPHATASE DOMAIN-CONTAINING PROTEIN-RELATED"/>
    <property type="match status" value="1"/>
</dbReference>
<reference evidence="2 3" key="1">
    <citation type="journal article" date="2014" name="Proc. Natl. Acad. Sci. U.S.A.">
        <title>Trajectory and genomic determinants of fungal-pathogen speciation and host adaptation.</title>
        <authorList>
            <person name="Hu X."/>
            <person name="Xiao G."/>
            <person name="Zheng P."/>
            <person name="Shang Y."/>
            <person name="Su Y."/>
            <person name="Zhang X."/>
            <person name="Liu X."/>
            <person name="Zhan S."/>
            <person name="St Leger R.J."/>
            <person name="Wang C."/>
        </authorList>
    </citation>
    <scope>NUCLEOTIDE SEQUENCE [LARGE SCALE GENOMIC DNA]</scope>
    <source>
        <strain evidence="2 3">ARSEF 977</strain>
    </source>
</reference>
<dbReference type="PANTHER" id="PTHR33481">
    <property type="entry name" value="REVERSE TRANSCRIPTASE"/>
    <property type="match status" value="1"/>
</dbReference>
<keyword evidence="3" id="KW-1185">Reference proteome</keyword>